<reference evidence="7" key="1">
    <citation type="journal article" date="2019" name="Int. J. Syst. Evol. Microbiol.">
        <title>The Global Catalogue of Microorganisms (GCM) 10K type strain sequencing project: providing services to taxonomists for standard genome sequencing and annotation.</title>
        <authorList>
            <consortium name="The Broad Institute Genomics Platform"/>
            <consortium name="The Broad Institute Genome Sequencing Center for Infectious Disease"/>
            <person name="Wu L."/>
            <person name="Ma J."/>
        </authorList>
    </citation>
    <scope>NUCLEOTIDE SEQUENCE [LARGE SCALE GENOMIC DNA]</scope>
    <source>
        <strain evidence="7">CCUG 43111</strain>
    </source>
</reference>
<dbReference type="InterPro" id="IPR017941">
    <property type="entry name" value="Rieske_2Fe-2S"/>
</dbReference>
<keyword evidence="7" id="KW-1185">Reference proteome</keyword>
<dbReference type="Pfam" id="PF13483">
    <property type="entry name" value="Lactamase_B_3"/>
    <property type="match status" value="1"/>
</dbReference>
<evidence type="ECO:0000313" key="7">
    <source>
        <dbReference type="Proteomes" id="UP001596101"/>
    </source>
</evidence>
<dbReference type="EMBL" id="JBHSMR010000014">
    <property type="protein sequence ID" value="MFC5481039.1"/>
    <property type="molecule type" value="Genomic_DNA"/>
</dbReference>
<dbReference type="InterPro" id="IPR001279">
    <property type="entry name" value="Metallo-B-lactamas"/>
</dbReference>
<feature type="domain" description="Rieske" evidence="5">
    <location>
        <begin position="420"/>
        <end position="514"/>
    </location>
</feature>
<sequence length="516" mass="57843">MSLLPPPGSHMNAELTFWGHNCFLVETDTEALLIDPWLNDTGAFFGSWHQWPPNGHLRGEVVERCTGKALAIFLTHEHQDHFDQSTLALFAAHPDCTVYIPAYKDKFLLDALCGMGLRAVELAEGESVGKGIRLRIFIDDSGINHDSAIFVQAPGLTFFNQNDCKLFDRLRMLKNELGEIDYYSVQYSGANWHPACFDLPEGQRRLLAKRKVLAKLRNVLTGIKILAPRQFVPAAGPAFFPFLDPALNSGEGTIFVHQDELGKYLAQNGVHKVVYPRPGERVAMDSSRTPIPGPTPDELAHYRATHRDVWQELRDGFSKERFAQVLQRRLDLIAGIALPPDTPAVAFNWGPSQEDWLVADLANNKLLQSQEPGAPCETITADTRYFSLMCGADRWQDIVLSMQARVQRVPDVYNTLANIFLFADESNLRQSLLQNLNLSKERIVIEHRGQKYEINRYCPHQGGDLAYALIDDDMNVVCPRHSWRFDLGCEGMCKSSGMSIEAVKLVESPGEPASAK</sequence>
<dbReference type="InterPro" id="IPR036866">
    <property type="entry name" value="RibonucZ/Hydroxyglut_hydro"/>
</dbReference>
<organism evidence="6 7">
    <name type="scientific">Massilia suwonensis</name>
    <dbReference type="NCBI Taxonomy" id="648895"/>
    <lineage>
        <taxon>Bacteria</taxon>
        <taxon>Pseudomonadati</taxon>
        <taxon>Pseudomonadota</taxon>
        <taxon>Betaproteobacteria</taxon>
        <taxon>Burkholderiales</taxon>
        <taxon>Oxalobacteraceae</taxon>
        <taxon>Telluria group</taxon>
        <taxon>Massilia</taxon>
    </lineage>
</organism>
<dbReference type="PROSITE" id="PS51296">
    <property type="entry name" value="RIESKE"/>
    <property type="match status" value="1"/>
</dbReference>
<keyword evidence="3" id="KW-0408">Iron</keyword>
<keyword evidence="4" id="KW-0411">Iron-sulfur</keyword>
<dbReference type="SUPFAM" id="SSF56281">
    <property type="entry name" value="Metallo-hydrolase/oxidoreductase"/>
    <property type="match status" value="1"/>
</dbReference>
<evidence type="ECO:0000313" key="6">
    <source>
        <dbReference type="EMBL" id="MFC5481039.1"/>
    </source>
</evidence>
<keyword evidence="2" id="KW-0479">Metal-binding</keyword>
<dbReference type="Gene3D" id="2.102.10.10">
    <property type="entry name" value="Rieske [2Fe-2S] iron-sulphur domain"/>
    <property type="match status" value="1"/>
</dbReference>
<dbReference type="Pfam" id="PF00355">
    <property type="entry name" value="Rieske"/>
    <property type="match status" value="1"/>
</dbReference>
<evidence type="ECO:0000256" key="4">
    <source>
        <dbReference type="ARBA" id="ARBA00023014"/>
    </source>
</evidence>
<name>A0ABW0MS00_9BURK</name>
<dbReference type="Proteomes" id="UP001596101">
    <property type="component" value="Unassembled WGS sequence"/>
</dbReference>
<dbReference type="CDD" id="cd06262">
    <property type="entry name" value="metallo-hydrolase-like_MBL-fold"/>
    <property type="match status" value="1"/>
</dbReference>
<gene>
    <name evidence="6" type="ORF">ACFPQ5_22790</name>
</gene>
<dbReference type="InterPro" id="IPR036922">
    <property type="entry name" value="Rieske_2Fe-2S_sf"/>
</dbReference>
<protein>
    <submittedName>
        <fullName evidence="6">Rieske 2Fe-2S domain-containing protein</fullName>
    </submittedName>
</protein>
<comment type="caution">
    <text evidence="6">The sequence shown here is derived from an EMBL/GenBank/DDBJ whole genome shotgun (WGS) entry which is preliminary data.</text>
</comment>
<proteinExistence type="predicted"/>
<dbReference type="InterPro" id="IPR050114">
    <property type="entry name" value="UPF0173_UPF0282_UlaG_hydrolase"/>
</dbReference>
<dbReference type="PANTHER" id="PTHR43546">
    <property type="entry name" value="UPF0173 METAL-DEPENDENT HYDROLASE MJ1163-RELATED"/>
    <property type="match status" value="1"/>
</dbReference>
<evidence type="ECO:0000256" key="3">
    <source>
        <dbReference type="ARBA" id="ARBA00023004"/>
    </source>
</evidence>
<dbReference type="SMART" id="SM00849">
    <property type="entry name" value="Lactamase_B"/>
    <property type="match status" value="1"/>
</dbReference>
<keyword evidence="1" id="KW-0001">2Fe-2S</keyword>
<dbReference type="RefSeq" id="WP_379761115.1">
    <property type="nucleotide sequence ID" value="NZ_JBHSMR010000014.1"/>
</dbReference>
<evidence type="ECO:0000259" key="5">
    <source>
        <dbReference type="PROSITE" id="PS51296"/>
    </source>
</evidence>
<dbReference type="Gene3D" id="3.60.15.10">
    <property type="entry name" value="Ribonuclease Z/Hydroxyacylglutathione hydrolase-like"/>
    <property type="match status" value="1"/>
</dbReference>
<evidence type="ECO:0000256" key="1">
    <source>
        <dbReference type="ARBA" id="ARBA00022714"/>
    </source>
</evidence>
<evidence type="ECO:0000256" key="2">
    <source>
        <dbReference type="ARBA" id="ARBA00022723"/>
    </source>
</evidence>
<accession>A0ABW0MS00</accession>
<dbReference type="SUPFAM" id="SSF50022">
    <property type="entry name" value="ISP domain"/>
    <property type="match status" value="1"/>
</dbReference>